<dbReference type="GO" id="GO:0005886">
    <property type="term" value="C:plasma membrane"/>
    <property type="evidence" value="ECO:0007669"/>
    <property type="project" value="TreeGrafter"/>
</dbReference>
<dbReference type="CDD" id="cd11484">
    <property type="entry name" value="SLC-NCS1sbd_CobB-like"/>
    <property type="match status" value="1"/>
</dbReference>
<evidence type="ECO:0000256" key="3">
    <source>
        <dbReference type="ARBA" id="ARBA00022448"/>
    </source>
</evidence>
<keyword evidence="5 8" id="KW-1133">Transmembrane helix</keyword>
<dbReference type="PANTHER" id="PTHR31806">
    <property type="entry name" value="PURINE-CYTOSINE PERMEASE FCY2-RELATED"/>
    <property type="match status" value="1"/>
</dbReference>
<feature type="transmembrane region" description="Helical" evidence="8">
    <location>
        <begin position="50"/>
        <end position="70"/>
    </location>
</feature>
<evidence type="ECO:0000313" key="10">
    <source>
        <dbReference type="Proteomes" id="UP000295132"/>
    </source>
</evidence>
<feature type="transmembrane region" description="Helical" evidence="8">
    <location>
        <begin position="23"/>
        <end position="44"/>
    </location>
</feature>
<dbReference type="EMBL" id="SMYO01000017">
    <property type="protein sequence ID" value="TDK58111.1"/>
    <property type="molecule type" value="Genomic_DNA"/>
</dbReference>
<evidence type="ECO:0000256" key="8">
    <source>
        <dbReference type="SAM" id="Phobius"/>
    </source>
</evidence>
<evidence type="ECO:0000256" key="2">
    <source>
        <dbReference type="ARBA" id="ARBA00008974"/>
    </source>
</evidence>
<dbReference type="InterPro" id="IPR001248">
    <property type="entry name" value="Pur-cyt_permease"/>
</dbReference>
<feature type="transmembrane region" description="Helical" evidence="8">
    <location>
        <begin position="127"/>
        <end position="148"/>
    </location>
</feature>
<comment type="subcellular location">
    <subcellularLocation>
        <location evidence="1">Membrane</location>
        <topology evidence="1">Multi-pass membrane protein</topology>
    </subcellularLocation>
</comment>
<keyword evidence="6 7" id="KW-0472">Membrane</keyword>
<feature type="transmembrane region" description="Helical" evidence="8">
    <location>
        <begin position="417"/>
        <end position="438"/>
    </location>
</feature>
<protein>
    <submittedName>
        <fullName evidence="9">Cytosine permease</fullName>
    </submittedName>
</protein>
<feature type="transmembrane region" description="Helical" evidence="8">
    <location>
        <begin position="386"/>
        <end position="405"/>
    </location>
</feature>
<dbReference type="Gene3D" id="1.10.4160.10">
    <property type="entry name" value="Hydantoin permease"/>
    <property type="match status" value="1"/>
</dbReference>
<organism evidence="9 10">
    <name type="scientific">Bacillus salipaludis</name>
    <dbReference type="NCBI Taxonomy" id="2547811"/>
    <lineage>
        <taxon>Bacteria</taxon>
        <taxon>Bacillati</taxon>
        <taxon>Bacillota</taxon>
        <taxon>Bacilli</taxon>
        <taxon>Bacillales</taxon>
        <taxon>Bacillaceae</taxon>
        <taxon>Bacillus</taxon>
    </lineage>
</organism>
<comment type="caution">
    <text evidence="9">The sequence shown here is derived from an EMBL/GenBank/DDBJ whole genome shotgun (WGS) entry which is preliminary data.</text>
</comment>
<feature type="transmembrane region" description="Helical" evidence="8">
    <location>
        <begin position="187"/>
        <end position="206"/>
    </location>
</feature>
<dbReference type="RefSeq" id="WP_133338909.1">
    <property type="nucleotide sequence ID" value="NZ_SMYO01000017.1"/>
</dbReference>
<dbReference type="GO" id="GO:0022857">
    <property type="term" value="F:transmembrane transporter activity"/>
    <property type="evidence" value="ECO:0007669"/>
    <property type="project" value="InterPro"/>
</dbReference>
<feature type="transmembrane region" description="Helical" evidence="8">
    <location>
        <begin position="316"/>
        <end position="335"/>
    </location>
</feature>
<accession>A0A4R5VJQ0</accession>
<evidence type="ECO:0000256" key="4">
    <source>
        <dbReference type="ARBA" id="ARBA00022692"/>
    </source>
</evidence>
<evidence type="ECO:0000256" key="1">
    <source>
        <dbReference type="ARBA" id="ARBA00004141"/>
    </source>
</evidence>
<dbReference type="PIRSF" id="PIRSF002744">
    <property type="entry name" value="Pur-cyt_permease"/>
    <property type="match status" value="1"/>
</dbReference>
<name>A0A4R5VJQ0_9BACI</name>
<dbReference type="AlphaFoldDB" id="A0A4R5VJQ0"/>
<sequence>MQIEQRSIEFIPESERHGNPRSLFPLWFSANSHITTVVTGALAIKLGLNLWQAVIAIILGNAIGGIFMALQSAQGPKLGIPQMIQSRAQFGIIGAIFPLVLVIMIYVGFFSTGTVFGAEALSGVFHIPYPICVVIVNVLAVILVIYGYDFIHRFERIISILFFLLFIYLTFRLLQHPIPVSTHVQEFSWGPFMLVLSIMASWQLTYGPYAADYSRYLPTNTSKRSTFLYTYLGSVFGASWLMIIGALATVIAPKQSAQMVSYLAGISGSGLTTITYIITVFGVLAINTLTLYGGFMSVMTTVSAFSKSKITSRNRILFILILPVIGTFLSIWGQGNFLDNFFNFLLVLLYFMIPWSAINIVDFYLVRKGKYNVNAVFDPNGEYGRFNWVAIAVYVFAVLVQFPFMNTSLYVGPIAKYLNGADIAWIVGLIAASVLYYFPMKKKVATYEKNLSFIQDTPLEP</sequence>
<feature type="transmembrane region" description="Helical" evidence="8">
    <location>
        <begin position="341"/>
        <end position="365"/>
    </location>
</feature>
<comment type="similarity">
    <text evidence="2 7">Belongs to the purine-cytosine permease (2.A.39) family.</text>
</comment>
<proteinExistence type="inferred from homology"/>
<evidence type="ECO:0000313" key="9">
    <source>
        <dbReference type="EMBL" id="TDK58111.1"/>
    </source>
</evidence>
<dbReference type="InterPro" id="IPR026030">
    <property type="entry name" value="Pur-cyt_permease_Fcy2/21/22"/>
</dbReference>
<feature type="transmembrane region" description="Helical" evidence="8">
    <location>
        <begin position="273"/>
        <end position="295"/>
    </location>
</feature>
<evidence type="ECO:0000256" key="5">
    <source>
        <dbReference type="ARBA" id="ARBA00022989"/>
    </source>
</evidence>
<evidence type="ECO:0000256" key="6">
    <source>
        <dbReference type="ARBA" id="ARBA00023136"/>
    </source>
</evidence>
<feature type="transmembrane region" description="Helical" evidence="8">
    <location>
        <begin position="90"/>
        <end position="107"/>
    </location>
</feature>
<dbReference type="Pfam" id="PF02133">
    <property type="entry name" value="Transp_cyt_pur"/>
    <property type="match status" value="1"/>
</dbReference>
<feature type="transmembrane region" description="Helical" evidence="8">
    <location>
        <begin position="157"/>
        <end position="175"/>
    </location>
</feature>
<keyword evidence="4 8" id="KW-0812">Transmembrane</keyword>
<keyword evidence="3 7" id="KW-0813">Transport</keyword>
<feature type="transmembrane region" description="Helical" evidence="8">
    <location>
        <begin position="227"/>
        <end position="253"/>
    </location>
</feature>
<dbReference type="PANTHER" id="PTHR31806:SF1">
    <property type="entry name" value="PURINE-CYTOSINE PERMEASE FCY2-RELATED"/>
    <property type="match status" value="1"/>
</dbReference>
<dbReference type="Proteomes" id="UP000295132">
    <property type="component" value="Unassembled WGS sequence"/>
</dbReference>
<reference evidence="9 10" key="1">
    <citation type="submission" date="2019-03" db="EMBL/GenBank/DDBJ databases">
        <title>Bacillus niacini sp. nov. a Nicotinate-Metabolizing Mesophile Isolated from Soil.</title>
        <authorList>
            <person name="Zhang G."/>
        </authorList>
    </citation>
    <scope>NUCLEOTIDE SEQUENCE [LARGE SCALE GENOMIC DNA]</scope>
    <source>
        <strain evidence="9 10">WN066</strain>
    </source>
</reference>
<evidence type="ECO:0000256" key="7">
    <source>
        <dbReference type="PIRNR" id="PIRNR002744"/>
    </source>
</evidence>
<gene>
    <name evidence="9" type="ORF">E2K98_24655</name>
</gene>